<protein>
    <recommendedName>
        <fullName evidence="3">Phage protein</fullName>
    </recommendedName>
</protein>
<sequence length="78" mass="8705">MARNKLIDLNNHLFEALERINDENLKGESLQEEMARAKTITTIGNTIINNAGLALEAEKYKNDFGKGVSLPMMIENGK</sequence>
<evidence type="ECO:0008006" key="3">
    <source>
        <dbReference type="Google" id="ProtNLM"/>
    </source>
</evidence>
<evidence type="ECO:0000313" key="2">
    <source>
        <dbReference type="Proteomes" id="UP000235670"/>
    </source>
</evidence>
<proteinExistence type="predicted"/>
<comment type="caution">
    <text evidence="1">The sequence shown here is derived from an EMBL/GenBank/DDBJ whole genome shotgun (WGS) entry which is preliminary data.</text>
</comment>
<organism evidence="1 2">
    <name type="scientific">Gemella sanguinis</name>
    <dbReference type="NCBI Taxonomy" id="84135"/>
    <lineage>
        <taxon>Bacteria</taxon>
        <taxon>Bacillati</taxon>
        <taxon>Bacillota</taxon>
        <taxon>Bacilli</taxon>
        <taxon>Bacillales</taxon>
        <taxon>Gemellaceae</taxon>
        <taxon>Gemella</taxon>
    </lineage>
</organism>
<evidence type="ECO:0000313" key="1">
    <source>
        <dbReference type="EMBL" id="PMC52363.1"/>
    </source>
</evidence>
<accession>A0A2N6SEM5</accession>
<dbReference type="EMBL" id="PNGT01000005">
    <property type="protein sequence ID" value="PMC52363.1"/>
    <property type="molecule type" value="Genomic_DNA"/>
</dbReference>
<dbReference type="RefSeq" id="WP_102189951.1">
    <property type="nucleotide sequence ID" value="NZ_JAPWBU010000003.1"/>
</dbReference>
<gene>
    <name evidence="1" type="ORF">CJ218_05870</name>
</gene>
<dbReference type="OrthoDB" id="2231510at2"/>
<reference evidence="1 2" key="1">
    <citation type="submission" date="2017-09" db="EMBL/GenBank/DDBJ databases">
        <title>Bacterial strain isolated from the female urinary microbiota.</title>
        <authorList>
            <person name="Thomas-White K."/>
            <person name="Kumar N."/>
            <person name="Forster S."/>
            <person name="Putonti C."/>
            <person name="Lawley T."/>
            <person name="Wolfe A.J."/>
        </authorList>
    </citation>
    <scope>NUCLEOTIDE SEQUENCE [LARGE SCALE GENOMIC DNA]</scope>
    <source>
        <strain evidence="1 2">UMB0186</strain>
    </source>
</reference>
<dbReference type="Proteomes" id="UP000235670">
    <property type="component" value="Unassembled WGS sequence"/>
</dbReference>
<dbReference type="AlphaFoldDB" id="A0A2N6SEM5"/>
<name>A0A2N6SEM5_9BACL</name>